<dbReference type="AlphaFoldDB" id="A0A8T1WJ17"/>
<reference evidence="3" key="1">
    <citation type="submission" date="2021-02" db="EMBL/GenBank/DDBJ databases">
        <authorList>
            <person name="Palmer J.M."/>
        </authorList>
    </citation>
    <scope>NUCLEOTIDE SEQUENCE</scope>
    <source>
        <strain evidence="3">SCRP734</strain>
    </source>
</reference>
<proteinExistence type="predicted"/>
<dbReference type="OrthoDB" id="128915at2759"/>
<evidence type="ECO:0000313" key="3">
    <source>
        <dbReference type="EMBL" id="KAG7393917.1"/>
    </source>
</evidence>
<feature type="region of interest" description="Disordered" evidence="2">
    <location>
        <begin position="1"/>
        <end position="39"/>
    </location>
</feature>
<organism evidence="3 4">
    <name type="scientific">Phytophthora pseudosyringae</name>
    <dbReference type="NCBI Taxonomy" id="221518"/>
    <lineage>
        <taxon>Eukaryota</taxon>
        <taxon>Sar</taxon>
        <taxon>Stramenopiles</taxon>
        <taxon>Oomycota</taxon>
        <taxon>Peronosporomycetes</taxon>
        <taxon>Peronosporales</taxon>
        <taxon>Peronosporaceae</taxon>
        <taxon>Phytophthora</taxon>
    </lineage>
</organism>
<evidence type="ECO:0000256" key="2">
    <source>
        <dbReference type="SAM" id="MobiDB-lite"/>
    </source>
</evidence>
<dbReference type="Proteomes" id="UP000694044">
    <property type="component" value="Unassembled WGS sequence"/>
</dbReference>
<protein>
    <submittedName>
        <fullName evidence="3">Uncharacterized protein</fullName>
    </submittedName>
</protein>
<dbReference type="EMBL" id="JAGDFM010000001">
    <property type="protein sequence ID" value="KAG7393917.1"/>
    <property type="molecule type" value="Genomic_DNA"/>
</dbReference>
<gene>
    <name evidence="3" type="ORF">PHYPSEUDO_000094</name>
</gene>
<name>A0A8T1WJ17_9STRA</name>
<sequence length="430" mass="47514">MERAAATGGETAPPPSSPDVIVISDDESAGNEEAPSSNALAPFTWTDVADRLRGLAKNRELRDDQPVVDSLLRDVGIPPTSGVRRSLRAACEKLGELLVHLRGHDRRCQASEGLVMVVCEVLSLVRTAPCQKQGPLCKKEGGLSRTHCQPQACLYRLMGKWISIIVALAHSQDSRAYTMSVTMSRLESLTATCTREIEHLQDAIGRYEEEKESAAEEFVAITDECKTKLETEGLGVGERALRVLVATLDKTGHVQSKFQASSDALTWMACHAQEVELRRDFYRAVLTLACTATQLIDVNDHAEQQHMTTEERINVLGDSMLEDMDNFCAALQAIMVHSLHSRGDFAGPTRRELNQAKTADQEQLPELELVAKHLEAFWLIHRNWLQPVVVDIFTRSFDILVESDARAECPVGNAVSRVCASLRAGYLIQE</sequence>
<evidence type="ECO:0000256" key="1">
    <source>
        <dbReference type="SAM" id="Coils"/>
    </source>
</evidence>
<feature type="coiled-coil region" evidence="1">
    <location>
        <begin position="197"/>
        <end position="224"/>
    </location>
</feature>
<keyword evidence="4" id="KW-1185">Reference proteome</keyword>
<feature type="compositionally biased region" description="Low complexity" evidence="2">
    <location>
        <begin position="1"/>
        <end position="11"/>
    </location>
</feature>
<accession>A0A8T1WJ17</accession>
<keyword evidence="1" id="KW-0175">Coiled coil</keyword>
<comment type="caution">
    <text evidence="3">The sequence shown here is derived from an EMBL/GenBank/DDBJ whole genome shotgun (WGS) entry which is preliminary data.</text>
</comment>
<evidence type="ECO:0000313" key="4">
    <source>
        <dbReference type="Proteomes" id="UP000694044"/>
    </source>
</evidence>